<dbReference type="GO" id="GO:0016020">
    <property type="term" value="C:membrane"/>
    <property type="evidence" value="ECO:0007669"/>
    <property type="project" value="UniProtKB-SubCell"/>
</dbReference>
<dbReference type="AlphaFoldDB" id="A0A4E0RX88"/>
<evidence type="ECO:0000256" key="5">
    <source>
        <dbReference type="SAM" id="Phobius"/>
    </source>
</evidence>
<feature type="transmembrane region" description="Helical" evidence="5">
    <location>
        <begin position="20"/>
        <end position="44"/>
    </location>
</feature>
<evidence type="ECO:0000256" key="2">
    <source>
        <dbReference type="ARBA" id="ARBA00022692"/>
    </source>
</evidence>
<comment type="caution">
    <text evidence="6">The sequence shown here is derived from an EMBL/GenBank/DDBJ whole genome shotgun (WGS) entry which is preliminary data.</text>
</comment>
<evidence type="ECO:0000256" key="3">
    <source>
        <dbReference type="ARBA" id="ARBA00022989"/>
    </source>
</evidence>
<proteinExistence type="predicted"/>
<feature type="transmembrane region" description="Helical" evidence="5">
    <location>
        <begin position="216"/>
        <end position="238"/>
    </location>
</feature>
<feature type="transmembrane region" description="Helical" evidence="5">
    <location>
        <begin position="98"/>
        <end position="116"/>
    </location>
</feature>
<keyword evidence="4 5" id="KW-0472">Membrane</keyword>
<evidence type="ECO:0000256" key="1">
    <source>
        <dbReference type="ARBA" id="ARBA00004141"/>
    </source>
</evidence>
<dbReference type="Pfam" id="PF02535">
    <property type="entry name" value="Zip"/>
    <property type="match status" value="2"/>
</dbReference>
<keyword evidence="7" id="KW-1185">Reference proteome</keyword>
<keyword evidence="2 5" id="KW-0812">Transmembrane</keyword>
<dbReference type="EMBL" id="JXXN02002507">
    <property type="protein sequence ID" value="THD22812.1"/>
    <property type="molecule type" value="Genomic_DNA"/>
</dbReference>
<comment type="subcellular location">
    <subcellularLocation>
        <location evidence="1">Membrane</location>
        <topology evidence="1">Multi-pass membrane protein</topology>
    </subcellularLocation>
</comment>
<dbReference type="PANTHER" id="PTHR16950">
    <property type="entry name" value="ZINC TRANSPORTER SLC39A7 HISTIDINE-RICH MEMBRANE PROTEIN KE4"/>
    <property type="match status" value="1"/>
</dbReference>
<feature type="transmembrane region" description="Helical" evidence="5">
    <location>
        <begin position="64"/>
        <end position="82"/>
    </location>
</feature>
<dbReference type="GO" id="GO:0005385">
    <property type="term" value="F:zinc ion transmembrane transporter activity"/>
    <property type="evidence" value="ECO:0007669"/>
    <property type="project" value="TreeGrafter"/>
</dbReference>
<feature type="transmembrane region" description="Helical" evidence="5">
    <location>
        <begin position="250"/>
        <end position="271"/>
    </location>
</feature>
<gene>
    <name evidence="6" type="ORF">D915_006395</name>
</gene>
<sequence>MTLLASSSTWKSMLYWDQTTYTDSFICIVSAFVVGLSGIVPLLFIPIQTTKRLDGTGTHILNRWLSYATGSLLGEVFLHLLPEAWDSSSEAIDYSHRASFWALIGILFFFMIERLAACKVEAKRIEGYLNLLANVIDNFTHGVAIGGSYLVSLRLGILTTICILVHEIPHEMGDFVILLRNGFTRWQAAKAQLVTASGSTFGAALTLAVNRTSSGLSIRCILPFTAGGFLYIALVSLAPDLLKSRSPRESLIHVSLILLGLSSMYLVSHLFD</sequence>
<evidence type="ECO:0000256" key="4">
    <source>
        <dbReference type="ARBA" id="ARBA00023136"/>
    </source>
</evidence>
<dbReference type="InterPro" id="IPR003689">
    <property type="entry name" value="ZIP"/>
</dbReference>
<name>A0A4E0RX88_FASHE</name>
<dbReference type="GO" id="GO:0006882">
    <property type="term" value="P:intracellular zinc ion homeostasis"/>
    <property type="evidence" value="ECO:0007669"/>
    <property type="project" value="TreeGrafter"/>
</dbReference>
<keyword evidence="3 5" id="KW-1133">Transmembrane helix</keyword>
<dbReference type="PANTHER" id="PTHR16950:SF16">
    <property type="entry name" value="ZINC TRANSPORTER ZIP13"/>
    <property type="match status" value="1"/>
</dbReference>
<reference evidence="6" key="1">
    <citation type="submission" date="2019-03" db="EMBL/GenBank/DDBJ databases">
        <title>Improved annotation for the trematode Fasciola hepatica.</title>
        <authorList>
            <person name="Choi Y.-J."/>
            <person name="Martin J."/>
            <person name="Mitreva M."/>
        </authorList>
    </citation>
    <scope>NUCLEOTIDE SEQUENCE [LARGE SCALE GENOMIC DNA]</scope>
</reference>
<evidence type="ECO:0000313" key="7">
    <source>
        <dbReference type="Proteomes" id="UP000230066"/>
    </source>
</evidence>
<dbReference type="Proteomes" id="UP000230066">
    <property type="component" value="Unassembled WGS sequence"/>
</dbReference>
<protein>
    <submittedName>
        <fullName evidence="6">Zinc transporter ZIP13</fullName>
    </submittedName>
</protein>
<accession>A0A4E0RX88</accession>
<evidence type="ECO:0000313" key="6">
    <source>
        <dbReference type="EMBL" id="THD22812.1"/>
    </source>
</evidence>
<organism evidence="6 7">
    <name type="scientific">Fasciola hepatica</name>
    <name type="common">Liver fluke</name>
    <dbReference type="NCBI Taxonomy" id="6192"/>
    <lineage>
        <taxon>Eukaryota</taxon>
        <taxon>Metazoa</taxon>
        <taxon>Spiralia</taxon>
        <taxon>Lophotrochozoa</taxon>
        <taxon>Platyhelminthes</taxon>
        <taxon>Trematoda</taxon>
        <taxon>Digenea</taxon>
        <taxon>Plagiorchiida</taxon>
        <taxon>Echinostomata</taxon>
        <taxon>Echinostomatoidea</taxon>
        <taxon>Fasciolidae</taxon>
        <taxon>Fasciola</taxon>
    </lineage>
</organism>